<feature type="compositionally biased region" description="Polar residues" evidence="1">
    <location>
        <begin position="171"/>
        <end position="180"/>
    </location>
</feature>
<evidence type="ECO:0000313" key="4">
    <source>
        <dbReference type="Proteomes" id="UP000037729"/>
    </source>
</evidence>
<evidence type="ECO:0000256" key="1">
    <source>
        <dbReference type="SAM" id="MobiDB-lite"/>
    </source>
</evidence>
<accession>A0A0M9AI09</accession>
<dbReference type="Proteomes" id="UP000610611">
    <property type="component" value="Unassembled WGS sequence"/>
</dbReference>
<evidence type="ECO:0000313" key="3">
    <source>
        <dbReference type="EMBL" id="NLV07209.1"/>
    </source>
</evidence>
<reference evidence="2 4" key="1">
    <citation type="submission" date="2015-08" db="EMBL/GenBank/DDBJ databases">
        <title>Genomes of Isolates from Cabo Rojo, PR.</title>
        <authorList>
            <person name="Sanchez-Nieves R.L."/>
            <person name="Montalvo-Rodriguez R."/>
        </authorList>
    </citation>
    <scope>NUCLEOTIDE SEQUENCE [LARGE SCALE GENOMIC DNA]</scope>
    <source>
        <strain evidence="2 4">SL3</strain>
    </source>
</reference>
<sequence length="180" mass="19894">MEQSQTYKCDGCGSEYRVLGESQPKIVCRDCEREATLSGTAAAQRAYHVGYIRYREARRQLSDALETVEDGEMALARGGFDSAAADFEESVEEFTTAVREADDNGLAELSERARKKATCLWQAAEWLSGMTYASEQGESTQASQYRHDAENRLQAATEYGTVSSPDECIQNADTEVQSDT</sequence>
<keyword evidence="4" id="KW-1185">Reference proteome</keyword>
<reference evidence="3" key="2">
    <citation type="submission" date="2019-12" db="EMBL/GenBank/DDBJ databases">
        <title>The whole-genome sequencing of Haloarcula japonica strain pws8.</title>
        <authorList>
            <person name="Verma D.K."/>
            <person name="Gopal K."/>
            <person name="Prasad E.S."/>
        </authorList>
    </citation>
    <scope>NUCLEOTIDE SEQUENCE</scope>
    <source>
        <strain evidence="3">Pws8</strain>
    </source>
</reference>
<dbReference type="AlphaFoldDB" id="A0A0M9AI09"/>
<evidence type="ECO:0000313" key="2">
    <source>
        <dbReference type="EMBL" id="KOX92402.1"/>
    </source>
</evidence>
<dbReference type="Proteomes" id="UP000037729">
    <property type="component" value="Unassembled WGS sequence"/>
</dbReference>
<dbReference type="RefSeq" id="WP_053968607.1">
    <property type="nucleotide sequence ID" value="NZ_JAWJXX010000009.1"/>
</dbReference>
<organism evidence="2 4">
    <name type="scientific">Haloarcula rubripromontorii</name>
    <dbReference type="NCBI Taxonomy" id="1705562"/>
    <lineage>
        <taxon>Archaea</taxon>
        <taxon>Methanobacteriati</taxon>
        <taxon>Methanobacteriota</taxon>
        <taxon>Stenosarchaea group</taxon>
        <taxon>Halobacteria</taxon>
        <taxon>Halobacteriales</taxon>
        <taxon>Haloarculaceae</taxon>
        <taxon>Haloarcula</taxon>
    </lineage>
</organism>
<dbReference type="OrthoDB" id="218192at2157"/>
<name>A0A0M9AI09_9EURY</name>
<comment type="caution">
    <text evidence="2">The sequence shown here is derived from an EMBL/GenBank/DDBJ whole genome shotgun (WGS) entry which is preliminary data.</text>
</comment>
<gene>
    <name evidence="2" type="ORF">AMS69_13595</name>
    <name evidence="3" type="ORF">GOC83_13815</name>
</gene>
<proteinExistence type="predicted"/>
<feature type="region of interest" description="Disordered" evidence="1">
    <location>
        <begin position="137"/>
        <end position="180"/>
    </location>
</feature>
<dbReference type="PATRIC" id="fig|1705562.3.peg.3311"/>
<dbReference type="EMBL" id="WOWB01000001">
    <property type="protein sequence ID" value="NLV07209.1"/>
    <property type="molecule type" value="Genomic_DNA"/>
</dbReference>
<dbReference type="EMBL" id="LIUF01000004">
    <property type="protein sequence ID" value="KOX92402.1"/>
    <property type="molecule type" value="Genomic_DNA"/>
</dbReference>
<protein>
    <submittedName>
        <fullName evidence="2">Uncharacterized protein</fullName>
    </submittedName>
</protein>